<evidence type="ECO:0000256" key="5">
    <source>
        <dbReference type="SAM" id="MobiDB-lite"/>
    </source>
</evidence>
<comment type="caution">
    <text evidence="7">The sequence shown here is derived from an EMBL/GenBank/DDBJ whole genome shotgun (WGS) entry which is preliminary data.</text>
</comment>
<dbReference type="Gene3D" id="1.10.1170.10">
    <property type="entry name" value="Inhibitor Of Apoptosis Protein (2mihbC-IAP-1), Chain A"/>
    <property type="match status" value="1"/>
</dbReference>
<reference evidence="7" key="2">
    <citation type="submission" date="2020-11" db="EMBL/GenBank/DDBJ databases">
        <authorList>
            <person name="McCartney M.A."/>
            <person name="Auch B."/>
            <person name="Kono T."/>
            <person name="Mallez S."/>
            <person name="Becker A."/>
            <person name="Gohl D.M."/>
            <person name="Silverstein K.A.T."/>
            <person name="Koren S."/>
            <person name="Bechman K.B."/>
            <person name="Herman A."/>
            <person name="Abrahante J.E."/>
            <person name="Garbe J."/>
        </authorList>
    </citation>
    <scope>NUCLEOTIDE SEQUENCE</scope>
    <source>
        <strain evidence="7">Duluth1</strain>
        <tissue evidence="7">Whole animal</tissue>
    </source>
</reference>
<dbReference type="EMBL" id="JAIWYP010000005">
    <property type="protein sequence ID" value="KAH3820275.1"/>
    <property type="molecule type" value="Genomic_DNA"/>
</dbReference>
<feature type="region of interest" description="Disordered" evidence="5">
    <location>
        <begin position="1"/>
        <end position="21"/>
    </location>
</feature>
<dbReference type="Gene3D" id="3.30.40.10">
    <property type="entry name" value="Zinc/RING finger domain, C3HC4 (zinc finger)"/>
    <property type="match status" value="1"/>
</dbReference>
<keyword evidence="2 4" id="KW-0479">Metal-binding</keyword>
<evidence type="ECO:0000256" key="3">
    <source>
        <dbReference type="ARBA" id="ARBA00022833"/>
    </source>
</evidence>
<dbReference type="InterPro" id="IPR001841">
    <property type="entry name" value="Znf_RING"/>
</dbReference>
<protein>
    <recommendedName>
        <fullName evidence="6">RING-type domain-containing protein</fullName>
    </recommendedName>
</protein>
<dbReference type="GO" id="GO:0005737">
    <property type="term" value="C:cytoplasm"/>
    <property type="evidence" value="ECO:0007669"/>
    <property type="project" value="TreeGrafter"/>
</dbReference>
<dbReference type="GO" id="GO:0051726">
    <property type="term" value="P:regulation of cell cycle"/>
    <property type="evidence" value="ECO:0007669"/>
    <property type="project" value="TreeGrafter"/>
</dbReference>
<dbReference type="GO" id="GO:0008270">
    <property type="term" value="F:zinc ion binding"/>
    <property type="evidence" value="ECO:0007669"/>
    <property type="project" value="UniProtKB-KW"/>
</dbReference>
<proteinExistence type="inferred from homology"/>
<name>A0A9D4GRQ6_DREPO</name>
<evidence type="ECO:0000313" key="7">
    <source>
        <dbReference type="EMBL" id="KAH3820275.1"/>
    </source>
</evidence>
<dbReference type="PROSITE" id="PS50089">
    <property type="entry name" value="ZF_RING_2"/>
    <property type="match status" value="1"/>
</dbReference>
<accession>A0A9D4GRQ6</accession>
<organism evidence="7 8">
    <name type="scientific">Dreissena polymorpha</name>
    <name type="common">Zebra mussel</name>
    <name type="synonym">Mytilus polymorpha</name>
    <dbReference type="NCBI Taxonomy" id="45954"/>
    <lineage>
        <taxon>Eukaryota</taxon>
        <taxon>Metazoa</taxon>
        <taxon>Spiralia</taxon>
        <taxon>Lophotrochozoa</taxon>
        <taxon>Mollusca</taxon>
        <taxon>Bivalvia</taxon>
        <taxon>Autobranchia</taxon>
        <taxon>Heteroconchia</taxon>
        <taxon>Euheterodonta</taxon>
        <taxon>Imparidentia</taxon>
        <taxon>Neoheterodontei</taxon>
        <taxon>Myida</taxon>
        <taxon>Dreissenoidea</taxon>
        <taxon>Dreissenidae</taxon>
        <taxon>Dreissena</taxon>
    </lineage>
</organism>
<dbReference type="PANTHER" id="PTHR10044">
    <property type="entry name" value="INHIBITOR OF APOPTOSIS"/>
    <property type="match status" value="1"/>
</dbReference>
<dbReference type="PROSITE" id="PS50143">
    <property type="entry name" value="BIR_REPEAT_2"/>
    <property type="match status" value="1"/>
</dbReference>
<dbReference type="SMART" id="SM00238">
    <property type="entry name" value="BIR"/>
    <property type="match status" value="1"/>
</dbReference>
<evidence type="ECO:0000256" key="1">
    <source>
        <dbReference type="ARBA" id="ARBA00006672"/>
    </source>
</evidence>
<dbReference type="InterPro" id="IPR013083">
    <property type="entry name" value="Znf_RING/FYVE/PHD"/>
</dbReference>
<feature type="domain" description="RING-type" evidence="6">
    <location>
        <begin position="182"/>
        <end position="217"/>
    </location>
</feature>
<evidence type="ECO:0000256" key="4">
    <source>
        <dbReference type="PROSITE-ProRule" id="PRU00175"/>
    </source>
</evidence>
<dbReference type="Proteomes" id="UP000828390">
    <property type="component" value="Unassembled WGS sequence"/>
</dbReference>
<dbReference type="Pfam" id="PF00653">
    <property type="entry name" value="BIR"/>
    <property type="match status" value="1"/>
</dbReference>
<dbReference type="GO" id="GO:0005634">
    <property type="term" value="C:nucleus"/>
    <property type="evidence" value="ECO:0007669"/>
    <property type="project" value="TreeGrafter"/>
</dbReference>
<keyword evidence="8" id="KW-1185">Reference proteome</keyword>
<keyword evidence="2 4" id="KW-0863">Zinc-finger</keyword>
<dbReference type="InterPro" id="IPR001370">
    <property type="entry name" value="BIR_rpt"/>
</dbReference>
<dbReference type="InterPro" id="IPR050784">
    <property type="entry name" value="IAP"/>
</dbReference>
<reference evidence="7" key="1">
    <citation type="journal article" date="2019" name="bioRxiv">
        <title>The Genome of the Zebra Mussel, Dreissena polymorpha: A Resource for Invasive Species Research.</title>
        <authorList>
            <person name="McCartney M.A."/>
            <person name="Auch B."/>
            <person name="Kono T."/>
            <person name="Mallez S."/>
            <person name="Zhang Y."/>
            <person name="Obille A."/>
            <person name="Becker A."/>
            <person name="Abrahante J.E."/>
            <person name="Garbe J."/>
            <person name="Badalamenti J.P."/>
            <person name="Herman A."/>
            <person name="Mangelson H."/>
            <person name="Liachko I."/>
            <person name="Sullivan S."/>
            <person name="Sone E.D."/>
            <person name="Koren S."/>
            <person name="Silverstein K.A.T."/>
            <person name="Beckman K.B."/>
            <person name="Gohl D.M."/>
        </authorList>
    </citation>
    <scope>NUCLEOTIDE SEQUENCE</scope>
    <source>
        <strain evidence="7">Duluth1</strain>
        <tissue evidence="7">Whole animal</tissue>
    </source>
</reference>
<evidence type="ECO:0000313" key="8">
    <source>
        <dbReference type="Proteomes" id="UP000828390"/>
    </source>
</evidence>
<gene>
    <name evidence="7" type="ORF">DPMN_122021</name>
</gene>
<dbReference type="AlphaFoldDB" id="A0A9D4GRQ6"/>
<dbReference type="CDD" id="cd00022">
    <property type="entry name" value="BIR"/>
    <property type="match status" value="1"/>
</dbReference>
<comment type="similarity">
    <text evidence="1">Belongs to the IAP family.</text>
</comment>
<evidence type="ECO:0000259" key="6">
    <source>
        <dbReference type="PROSITE" id="PS50089"/>
    </source>
</evidence>
<dbReference type="OrthoDB" id="4034597at2759"/>
<evidence type="ECO:0000256" key="2">
    <source>
        <dbReference type="ARBA" id="ARBA00022771"/>
    </source>
</evidence>
<sequence>MDSYTVTGPTSSSTDQRGFTPNLPNYSHTDAYVLQHESELRRLGIYTTKPKHEDFSTLEIRRRSFRNAPEHLKACADVLAEAGFFFSGCGDGIHCFHCGRTLGNWSAEDNPWQEHERFSPECVFIKINPERTRRCHRQPPDQSNDRFHQVQQRRQVFNHNIQRNRTDEVTCPPQNHAHRYLCRTCQVRSSTVLFEDCRHLVSCQECAMFLWYCPVCKQYINKKTVVLFS</sequence>
<dbReference type="Pfam" id="PF13920">
    <property type="entry name" value="zf-C3HC4_3"/>
    <property type="match status" value="1"/>
</dbReference>
<keyword evidence="3" id="KW-0862">Zinc</keyword>
<dbReference type="PANTHER" id="PTHR10044:SF139">
    <property type="entry name" value="DEATH-ASSOCIATED INHIBITOR OF APOPTOSIS 2"/>
    <property type="match status" value="1"/>
</dbReference>
<dbReference type="SUPFAM" id="SSF57924">
    <property type="entry name" value="Inhibitor of apoptosis (IAP) repeat"/>
    <property type="match status" value="1"/>
</dbReference>